<comment type="caution">
    <text evidence="2">The sequence shown here is derived from an EMBL/GenBank/DDBJ whole genome shotgun (WGS) entry which is preliminary data.</text>
</comment>
<accession>A0A917C043</accession>
<gene>
    <name evidence="2" type="ORF">GCM10011332_15390</name>
</gene>
<dbReference type="EMBL" id="BMHV01000009">
    <property type="protein sequence ID" value="GGF62455.1"/>
    <property type="molecule type" value="Genomic_DNA"/>
</dbReference>
<protein>
    <submittedName>
        <fullName evidence="2">Uncharacterized protein</fullName>
    </submittedName>
</protein>
<feature type="transmembrane region" description="Helical" evidence="1">
    <location>
        <begin position="36"/>
        <end position="58"/>
    </location>
</feature>
<feature type="transmembrane region" description="Helical" evidence="1">
    <location>
        <begin position="12"/>
        <end position="30"/>
    </location>
</feature>
<evidence type="ECO:0000256" key="1">
    <source>
        <dbReference type="SAM" id="Phobius"/>
    </source>
</evidence>
<proteinExistence type="predicted"/>
<evidence type="ECO:0000313" key="3">
    <source>
        <dbReference type="Proteomes" id="UP000632498"/>
    </source>
</evidence>
<organism evidence="2 3">
    <name type="scientific">Terasakiella brassicae</name>
    <dbReference type="NCBI Taxonomy" id="1634917"/>
    <lineage>
        <taxon>Bacteria</taxon>
        <taxon>Pseudomonadati</taxon>
        <taxon>Pseudomonadota</taxon>
        <taxon>Alphaproteobacteria</taxon>
        <taxon>Rhodospirillales</taxon>
        <taxon>Terasakiellaceae</taxon>
        <taxon>Terasakiella</taxon>
    </lineage>
</organism>
<keyword evidence="1" id="KW-0472">Membrane</keyword>
<keyword evidence="3" id="KW-1185">Reference proteome</keyword>
<reference evidence="2" key="1">
    <citation type="journal article" date="2014" name="Int. J. Syst. Evol. Microbiol.">
        <title>Complete genome sequence of Corynebacterium casei LMG S-19264T (=DSM 44701T), isolated from a smear-ripened cheese.</title>
        <authorList>
            <consortium name="US DOE Joint Genome Institute (JGI-PGF)"/>
            <person name="Walter F."/>
            <person name="Albersmeier A."/>
            <person name="Kalinowski J."/>
            <person name="Ruckert C."/>
        </authorList>
    </citation>
    <scope>NUCLEOTIDE SEQUENCE</scope>
    <source>
        <strain evidence="2">CGMCC 1.15254</strain>
    </source>
</reference>
<dbReference type="RefSeq" id="WP_188663537.1">
    <property type="nucleotide sequence ID" value="NZ_BMHV01000009.1"/>
</dbReference>
<keyword evidence="1" id="KW-1133">Transmembrane helix</keyword>
<sequence>MRQNPNFKADLAVFALIIFLLGVVFSIFVLEKDPDARLGLFGISLWVLVIAGAIYFRIKTKNEEEDGK</sequence>
<reference evidence="2" key="2">
    <citation type="submission" date="2020-09" db="EMBL/GenBank/DDBJ databases">
        <authorList>
            <person name="Sun Q."/>
            <person name="Zhou Y."/>
        </authorList>
    </citation>
    <scope>NUCLEOTIDE SEQUENCE</scope>
    <source>
        <strain evidence="2">CGMCC 1.15254</strain>
    </source>
</reference>
<evidence type="ECO:0000313" key="2">
    <source>
        <dbReference type="EMBL" id="GGF62455.1"/>
    </source>
</evidence>
<keyword evidence="1" id="KW-0812">Transmembrane</keyword>
<dbReference type="Proteomes" id="UP000632498">
    <property type="component" value="Unassembled WGS sequence"/>
</dbReference>
<dbReference type="AlphaFoldDB" id="A0A917C043"/>
<name>A0A917C043_9PROT</name>